<evidence type="ECO:0000256" key="2">
    <source>
        <dbReference type="ARBA" id="ARBA00022741"/>
    </source>
</evidence>
<organism evidence="7 8">
    <name type="scientific">Acetomicrobium hydrogeniformans ATCC BAA-1850</name>
    <dbReference type="NCBI Taxonomy" id="592015"/>
    <lineage>
        <taxon>Bacteria</taxon>
        <taxon>Thermotogati</taxon>
        <taxon>Synergistota</taxon>
        <taxon>Synergistia</taxon>
        <taxon>Synergistales</taxon>
        <taxon>Acetomicrobiaceae</taxon>
        <taxon>Acetomicrobium</taxon>
    </lineage>
</organism>
<keyword evidence="3 7" id="KW-0418">Kinase</keyword>
<dbReference type="PANTHER" id="PTHR41299:SF1">
    <property type="entry name" value="THIAMINE PYROPHOSPHOKINASE"/>
    <property type="match status" value="1"/>
</dbReference>
<evidence type="ECO:0000259" key="6">
    <source>
        <dbReference type="SMART" id="SM00983"/>
    </source>
</evidence>
<dbReference type="eggNOG" id="COG1564">
    <property type="taxonomic scope" value="Bacteria"/>
</dbReference>
<dbReference type="InterPro" id="IPR006282">
    <property type="entry name" value="Thi_PPkinase"/>
</dbReference>
<gene>
    <name evidence="7" type="ORF">HMPREF1705_03467</name>
</gene>
<dbReference type="GO" id="GO:0030975">
    <property type="term" value="F:thiamine binding"/>
    <property type="evidence" value="ECO:0007669"/>
    <property type="project" value="InterPro"/>
</dbReference>
<dbReference type="CDD" id="cd07995">
    <property type="entry name" value="TPK"/>
    <property type="match status" value="1"/>
</dbReference>
<dbReference type="Pfam" id="PF04265">
    <property type="entry name" value="TPK_B1_binding"/>
    <property type="match status" value="1"/>
</dbReference>
<reference evidence="8" key="1">
    <citation type="submission" date="2012-09" db="EMBL/GenBank/DDBJ databases">
        <authorList>
            <person name="Weinstock G."/>
            <person name="Sodergren E."/>
            <person name="Clifton S."/>
            <person name="Fulton L."/>
            <person name="Fulton B."/>
            <person name="Courtney L."/>
            <person name="Fronick C."/>
            <person name="Harrison M."/>
            <person name="Strong C."/>
            <person name="Farmer C."/>
            <person name="Delehaunty K."/>
            <person name="Markovic C."/>
            <person name="Hall O."/>
            <person name="Minx P."/>
            <person name="Tomlinson C."/>
            <person name="Mitreva M."/>
            <person name="Nelson J."/>
            <person name="Hou S."/>
            <person name="Wollam A."/>
            <person name="Pepin K.H."/>
            <person name="Johnson M."/>
            <person name="Bhonagiri V."/>
            <person name="Nash W.E."/>
            <person name="Suruliraj S."/>
            <person name="Warren W."/>
            <person name="Chinwalla A."/>
            <person name="Mardis E.R."/>
            <person name="Wilson R.K."/>
        </authorList>
    </citation>
    <scope>NUCLEOTIDE SEQUENCE [LARGE SCALE GENOMIC DNA]</scope>
    <source>
        <strain evidence="8">OS1</strain>
    </source>
</reference>
<dbReference type="AlphaFoldDB" id="A0A0T5XCV3"/>
<dbReference type="SMART" id="SM00983">
    <property type="entry name" value="TPK_B1_binding"/>
    <property type="match status" value="1"/>
</dbReference>
<keyword evidence="1" id="KW-0808">Transferase</keyword>
<dbReference type="Gene3D" id="3.40.50.10240">
    <property type="entry name" value="Thiamin pyrophosphokinase, catalytic domain"/>
    <property type="match status" value="1"/>
</dbReference>
<dbReference type="InterPro" id="IPR053149">
    <property type="entry name" value="TPK"/>
</dbReference>
<feature type="domain" description="Thiamin pyrophosphokinase thiamin-binding" evidence="6">
    <location>
        <begin position="165"/>
        <end position="233"/>
    </location>
</feature>
<dbReference type="InterPro" id="IPR036759">
    <property type="entry name" value="TPK_catalytic_sf"/>
</dbReference>
<evidence type="ECO:0000256" key="5">
    <source>
        <dbReference type="NCBIfam" id="TIGR01378"/>
    </source>
</evidence>
<keyword evidence="2" id="KW-0547">Nucleotide-binding</keyword>
<dbReference type="GO" id="GO:0005524">
    <property type="term" value="F:ATP binding"/>
    <property type="evidence" value="ECO:0007669"/>
    <property type="project" value="UniProtKB-KW"/>
</dbReference>
<proteinExistence type="predicted"/>
<dbReference type="GO" id="GO:0009229">
    <property type="term" value="P:thiamine diphosphate biosynthetic process"/>
    <property type="evidence" value="ECO:0007669"/>
    <property type="project" value="InterPro"/>
</dbReference>
<name>A0A0T5XCV3_9BACT</name>
<dbReference type="Proteomes" id="UP000005273">
    <property type="component" value="Unassembled WGS sequence"/>
</dbReference>
<dbReference type="PANTHER" id="PTHR41299">
    <property type="entry name" value="THIAMINE PYROPHOSPHOKINASE"/>
    <property type="match status" value="1"/>
</dbReference>
<dbReference type="EMBL" id="ACJX03000001">
    <property type="protein sequence ID" value="KRT36198.1"/>
    <property type="molecule type" value="Genomic_DNA"/>
</dbReference>
<protein>
    <recommendedName>
        <fullName evidence="5">Thiamine diphosphokinase</fullName>
        <ecNumber evidence="5">2.7.6.2</ecNumber>
    </recommendedName>
</protein>
<dbReference type="GO" id="GO:0006772">
    <property type="term" value="P:thiamine metabolic process"/>
    <property type="evidence" value="ECO:0007669"/>
    <property type="project" value="UniProtKB-UniRule"/>
</dbReference>
<dbReference type="NCBIfam" id="TIGR01378">
    <property type="entry name" value="thi_PPkinase"/>
    <property type="match status" value="1"/>
</dbReference>
<sequence>MKAVELIEVDSFSMRRTPSFRDCKVLLIAGGKPPSDAWLEATTRCFDVWVADRGVTYCRKLNVIPKAIVGDGDSSPLEDWAWAEEAGAKVYRYPKDKDYTDLQLAIMQISRSYGRSVSVFVTAGLGGRLDHSLSNIFSLRLAEKWGVDAAGFLDEEESLILLRGGEELKLHFYNKPLAISLLSLTPCSHGVSIKKVKWELDNATLRLDEPFAVSNELINDEREVDLKVDSGCVGVYICLGPK</sequence>
<evidence type="ECO:0000256" key="4">
    <source>
        <dbReference type="ARBA" id="ARBA00022840"/>
    </source>
</evidence>
<dbReference type="Pfam" id="PF04263">
    <property type="entry name" value="TPK_catalytic"/>
    <property type="match status" value="1"/>
</dbReference>
<evidence type="ECO:0000256" key="1">
    <source>
        <dbReference type="ARBA" id="ARBA00022679"/>
    </source>
</evidence>
<comment type="caution">
    <text evidence="7">The sequence shown here is derived from an EMBL/GenBank/DDBJ whole genome shotgun (WGS) entry which is preliminary data.</text>
</comment>
<dbReference type="InterPro" id="IPR007371">
    <property type="entry name" value="TPK_catalytic"/>
</dbReference>
<keyword evidence="8" id="KW-1185">Reference proteome</keyword>
<evidence type="ECO:0000256" key="3">
    <source>
        <dbReference type="ARBA" id="ARBA00022777"/>
    </source>
</evidence>
<keyword evidence="4" id="KW-0067">ATP-binding</keyword>
<evidence type="ECO:0000313" key="8">
    <source>
        <dbReference type="Proteomes" id="UP000005273"/>
    </source>
</evidence>
<dbReference type="SUPFAM" id="SSF63999">
    <property type="entry name" value="Thiamin pyrophosphokinase, catalytic domain"/>
    <property type="match status" value="1"/>
</dbReference>
<dbReference type="STRING" id="592015.HMPREF1705_03467"/>
<evidence type="ECO:0000313" key="7">
    <source>
        <dbReference type="EMBL" id="KRT36198.1"/>
    </source>
</evidence>
<dbReference type="GO" id="GO:0004788">
    <property type="term" value="F:thiamine diphosphokinase activity"/>
    <property type="evidence" value="ECO:0007669"/>
    <property type="project" value="UniProtKB-UniRule"/>
</dbReference>
<dbReference type="InterPro" id="IPR007373">
    <property type="entry name" value="Thiamin_PyroPKinase_B1-bd"/>
</dbReference>
<dbReference type="GO" id="GO:0016301">
    <property type="term" value="F:kinase activity"/>
    <property type="evidence" value="ECO:0007669"/>
    <property type="project" value="UniProtKB-KW"/>
</dbReference>
<dbReference type="EC" id="2.7.6.2" evidence="5"/>
<accession>A0A0T5XCV3</accession>